<dbReference type="GeneID" id="29062532"/>
<name>A0A1B1SEH4_9CAUD</name>
<sequence length="31" mass="3567">MVHPTFKTEEEKRLARNAKARKARAAGKDKK</sequence>
<gene>
    <name evidence="2" type="ORF">Andromeda_21</name>
</gene>
<dbReference type="EMBL" id="KX458241">
    <property type="protein sequence ID" value="ANU79096.1"/>
    <property type="molecule type" value="Genomic_DNA"/>
</dbReference>
<evidence type="ECO:0000256" key="1">
    <source>
        <dbReference type="SAM" id="MobiDB-lite"/>
    </source>
</evidence>
<feature type="region of interest" description="Disordered" evidence="1">
    <location>
        <begin position="1"/>
        <end position="31"/>
    </location>
</feature>
<organism evidence="2 3">
    <name type="scientific">Pseudomonas phage Andromeda</name>
    <dbReference type="NCBI Taxonomy" id="1873949"/>
    <lineage>
        <taxon>Viruses</taxon>
        <taxon>Duplodnaviria</taxon>
        <taxon>Heunggongvirae</taxon>
        <taxon>Uroviricota</taxon>
        <taxon>Caudoviricetes</taxon>
        <taxon>Autographivirales</taxon>
        <taxon>Autonotataviridae</taxon>
        <taxon>Bifseptvirus</taxon>
        <taxon>Bifseptvirus andromeda</taxon>
    </lineage>
</organism>
<keyword evidence="3" id="KW-1185">Reference proteome</keyword>
<proteinExistence type="predicted"/>
<reference evidence="2 3" key="1">
    <citation type="submission" date="2016-06" db="EMBL/GenBank/DDBJ databases">
        <title>Genomic analysis of Andromeda: A phiKMVlikevirus infecting Pseudomonas syringae.</title>
        <authorList>
            <person name="Magill D.J."/>
            <person name="Krylov V.N."/>
            <person name="McGrath J.W."/>
            <person name="Allen C.C.R."/>
            <person name="Quinn J.P."/>
            <person name="Kulakov L.A."/>
        </authorList>
    </citation>
    <scope>NUCLEOTIDE SEQUENCE [LARGE SCALE GENOMIC DNA]</scope>
</reference>
<accession>A0A1B1SEH4</accession>
<dbReference type="KEGG" id="vg:29062532"/>
<dbReference type="RefSeq" id="YP_009279543.1">
    <property type="nucleotide sequence ID" value="NC_031014.1"/>
</dbReference>
<feature type="compositionally biased region" description="Basic residues" evidence="1">
    <location>
        <begin position="15"/>
        <end position="25"/>
    </location>
</feature>
<dbReference type="Proteomes" id="UP000203308">
    <property type="component" value="Segment"/>
</dbReference>
<evidence type="ECO:0000313" key="2">
    <source>
        <dbReference type="EMBL" id="ANU79096.1"/>
    </source>
</evidence>
<protein>
    <submittedName>
        <fullName evidence="2">Uncharacterized protein</fullName>
    </submittedName>
</protein>
<feature type="compositionally biased region" description="Basic and acidic residues" evidence="1">
    <location>
        <begin position="1"/>
        <end position="14"/>
    </location>
</feature>
<evidence type="ECO:0000313" key="3">
    <source>
        <dbReference type="Proteomes" id="UP000203308"/>
    </source>
</evidence>